<name>A0ABQ6HDZ7_9GAMM</name>
<organism evidence="1 2">
    <name type="scientific">Thalassotalea loyana</name>
    <dbReference type="NCBI Taxonomy" id="280483"/>
    <lineage>
        <taxon>Bacteria</taxon>
        <taxon>Pseudomonadati</taxon>
        <taxon>Pseudomonadota</taxon>
        <taxon>Gammaproteobacteria</taxon>
        <taxon>Alteromonadales</taxon>
        <taxon>Colwelliaceae</taxon>
        <taxon>Thalassotalea</taxon>
    </lineage>
</organism>
<evidence type="ECO:0000313" key="1">
    <source>
        <dbReference type="EMBL" id="GLX86352.1"/>
    </source>
</evidence>
<keyword evidence="2" id="KW-1185">Reference proteome</keyword>
<comment type="caution">
    <text evidence="1">The sequence shown here is derived from an EMBL/GenBank/DDBJ whole genome shotgun (WGS) entry which is preliminary data.</text>
</comment>
<sequence>MSEWIKLDTLKLADQFDTPNNSRVKIMLSPYDVPDAIRIERIGRNVVIEFRYITIKEERFEDEIKAGFIFEVGRKTGRIYKVKLDFSLIELPSNSCDLTLHPEHMSFAIDNFIREQEHKTRNPEKYNATKSVFESYSKEINDSLAHG</sequence>
<accession>A0ABQ6HDZ7</accession>
<proteinExistence type="predicted"/>
<dbReference type="Proteomes" id="UP001157134">
    <property type="component" value="Unassembled WGS sequence"/>
</dbReference>
<protein>
    <submittedName>
        <fullName evidence="1">Uncharacterized protein</fullName>
    </submittedName>
</protein>
<dbReference type="RefSeq" id="WP_284299322.1">
    <property type="nucleotide sequence ID" value="NZ_BSSV01000006.1"/>
</dbReference>
<dbReference type="EMBL" id="BSSV01000006">
    <property type="protein sequence ID" value="GLX86352.1"/>
    <property type="molecule type" value="Genomic_DNA"/>
</dbReference>
<reference evidence="1 2" key="1">
    <citation type="submission" date="2023-03" db="EMBL/GenBank/DDBJ databases">
        <title>Thalassotalea loyana LMG 22536T draft genome sequence.</title>
        <authorList>
            <person name="Sawabe T."/>
        </authorList>
    </citation>
    <scope>NUCLEOTIDE SEQUENCE [LARGE SCALE GENOMIC DNA]</scope>
    <source>
        <strain evidence="1 2">LMG 22536</strain>
    </source>
</reference>
<evidence type="ECO:0000313" key="2">
    <source>
        <dbReference type="Proteomes" id="UP001157134"/>
    </source>
</evidence>
<gene>
    <name evidence="1" type="ORF">tloyanaT_26050</name>
</gene>